<keyword evidence="6" id="KW-0547">Nucleotide-binding</keyword>
<dbReference type="Pfam" id="PF00501">
    <property type="entry name" value="AMP-binding"/>
    <property type="match status" value="1"/>
</dbReference>
<dbReference type="Pfam" id="PF13193">
    <property type="entry name" value="AMP-binding_C"/>
    <property type="match status" value="1"/>
</dbReference>
<feature type="domain" description="AMP-binding enzyme C-terminal" evidence="15">
    <location>
        <begin position="453"/>
        <end position="529"/>
    </location>
</feature>
<evidence type="ECO:0000313" key="16">
    <source>
        <dbReference type="EMBL" id="JAV26337.1"/>
    </source>
</evidence>
<keyword evidence="10" id="KW-0576">Peroxisome</keyword>
<keyword evidence="12" id="KW-0599">Photoprotein</keyword>
<dbReference type="AlphaFoldDB" id="A0A1Q3FFL2"/>
<dbReference type="InterPro" id="IPR045851">
    <property type="entry name" value="AMP-bd_C_sf"/>
</dbReference>
<evidence type="ECO:0000256" key="11">
    <source>
        <dbReference type="ARBA" id="ARBA00023223"/>
    </source>
</evidence>
<dbReference type="EC" id="1.13.12.7" evidence="4"/>
<name>A0A1Q3FFL2_CULTA</name>
<protein>
    <recommendedName>
        <fullName evidence="5">Luciferin 4-monooxygenase</fullName>
        <ecNumber evidence="4">1.13.12.7</ecNumber>
    </recommendedName>
</protein>
<evidence type="ECO:0000259" key="15">
    <source>
        <dbReference type="Pfam" id="PF13193"/>
    </source>
</evidence>
<sequence>MSLLSRDELNDPNIIDGGPLARDYKRGSNSLGELILRELTSQGDKVAFVHGITSLRMTFGGILDQSLALACYLREELGVRSNDVVALVSENRFEYPVTICALMYLGATAALFNPLYTARELEHSIGLAKPKVIFVAAQTSMIVQRACVKIRRPAKIVHYDNGARGLTYQQCLEDSGRKFKPGSFVPEATNIEQHVALIVMSSGTTGLPKGVQITQLNVITTLSYTKELITALSANAADMIAVDVMPWFHVAGGVSMLNWMINGMQLVFISRFNPRVYLSCIHQYRPNMLNTVPPIAVFLAKSPLVDEYDLSSVKTIICGAAPLSREVEDLIRSRLNVTSIRQAYGMSETTLAILVQMDEDNVPGSVGKVRAGQFAKVVDTETGKTLGPNQNGELCFKGTLIMKGYIGREDAIDKQGWLRTGDVGYYDNDRNFYIVDRLKELIKYKAFQVPPAELEAILLSHPKVKDAAVIGVPNEKVGELATAFIVPAEDAKITPEEIAKFLNDQVSVHKRLHGGVRLINEIPKTASGKILRRNLRELAKNKAKL</sequence>
<keyword evidence="7" id="KW-0460">Magnesium</keyword>
<evidence type="ECO:0000256" key="13">
    <source>
        <dbReference type="ARBA" id="ARBA00048497"/>
    </source>
</evidence>
<dbReference type="Gene3D" id="3.40.50.980">
    <property type="match status" value="2"/>
</dbReference>
<dbReference type="PROSITE" id="PS00455">
    <property type="entry name" value="AMP_BINDING"/>
    <property type="match status" value="1"/>
</dbReference>
<evidence type="ECO:0000256" key="7">
    <source>
        <dbReference type="ARBA" id="ARBA00022842"/>
    </source>
</evidence>
<evidence type="ECO:0000256" key="1">
    <source>
        <dbReference type="ARBA" id="ARBA00001946"/>
    </source>
</evidence>
<dbReference type="EMBL" id="GFDL01008708">
    <property type="protein sequence ID" value="JAV26337.1"/>
    <property type="molecule type" value="Transcribed_RNA"/>
</dbReference>
<evidence type="ECO:0000259" key="14">
    <source>
        <dbReference type="Pfam" id="PF00501"/>
    </source>
</evidence>
<evidence type="ECO:0000256" key="6">
    <source>
        <dbReference type="ARBA" id="ARBA00022840"/>
    </source>
</evidence>
<dbReference type="InterPro" id="IPR025110">
    <property type="entry name" value="AMP-bd_C"/>
</dbReference>
<dbReference type="GO" id="GO:0004497">
    <property type="term" value="F:monooxygenase activity"/>
    <property type="evidence" value="ECO:0007669"/>
    <property type="project" value="UniProtKB-KW"/>
</dbReference>
<dbReference type="GO" id="GO:0016405">
    <property type="term" value="F:CoA-ligase activity"/>
    <property type="evidence" value="ECO:0007669"/>
    <property type="project" value="TreeGrafter"/>
</dbReference>
<evidence type="ECO:0000256" key="10">
    <source>
        <dbReference type="ARBA" id="ARBA00023140"/>
    </source>
</evidence>
<evidence type="ECO:0000256" key="2">
    <source>
        <dbReference type="ARBA" id="ARBA00004275"/>
    </source>
</evidence>
<evidence type="ECO:0000256" key="12">
    <source>
        <dbReference type="ARBA" id="ARBA00023262"/>
    </source>
</evidence>
<dbReference type="Gene3D" id="3.30.300.30">
    <property type="match status" value="1"/>
</dbReference>
<dbReference type="FunFam" id="3.30.300.30:FF:000007">
    <property type="entry name" value="4-coumarate--CoA ligase 2"/>
    <property type="match status" value="1"/>
</dbReference>
<comment type="subcellular location">
    <subcellularLocation>
        <location evidence="2">Peroxisome</location>
    </subcellularLocation>
</comment>
<organism evidence="16">
    <name type="scientific">Culex tarsalis</name>
    <name type="common">Encephalitis mosquito</name>
    <dbReference type="NCBI Taxonomy" id="7177"/>
    <lineage>
        <taxon>Eukaryota</taxon>
        <taxon>Metazoa</taxon>
        <taxon>Ecdysozoa</taxon>
        <taxon>Arthropoda</taxon>
        <taxon>Hexapoda</taxon>
        <taxon>Insecta</taxon>
        <taxon>Pterygota</taxon>
        <taxon>Neoptera</taxon>
        <taxon>Endopterygota</taxon>
        <taxon>Diptera</taxon>
        <taxon>Nematocera</taxon>
        <taxon>Culicoidea</taxon>
        <taxon>Culicidae</taxon>
        <taxon>Culicinae</taxon>
        <taxon>Culicini</taxon>
        <taxon>Culex</taxon>
        <taxon>Culex</taxon>
    </lineage>
</organism>
<reference evidence="16" key="1">
    <citation type="submission" date="2017-01" db="EMBL/GenBank/DDBJ databases">
        <title>A deep insight into the sialotranscriptome of adult male and female Cluex tarsalis mosquitoes.</title>
        <authorList>
            <person name="Ribeiro J.M."/>
            <person name="Moreira F."/>
            <person name="Bernard K.A."/>
            <person name="Calvo E."/>
        </authorList>
    </citation>
    <scope>NUCLEOTIDE SEQUENCE</scope>
    <source>
        <strain evidence="16">Kern County</strain>
        <tissue evidence="16">Salivary glands</tissue>
    </source>
</reference>
<evidence type="ECO:0000256" key="5">
    <source>
        <dbReference type="ARBA" id="ARBA00019043"/>
    </source>
</evidence>
<feature type="domain" description="AMP-dependent synthetase/ligase" evidence="14">
    <location>
        <begin position="40"/>
        <end position="405"/>
    </location>
</feature>
<keyword evidence="11" id="KW-0455">Luminescence</keyword>
<dbReference type="GO" id="GO:0005524">
    <property type="term" value="F:ATP binding"/>
    <property type="evidence" value="ECO:0007669"/>
    <property type="project" value="UniProtKB-KW"/>
</dbReference>
<keyword evidence="6" id="KW-0067">ATP-binding</keyword>
<dbReference type="SUPFAM" id="SSF56801">
    <property type="entry name" value="Acetyl-CoA synthetase-like"/>
    <property type="match status" value="1"/>
</dbReference>
<evidence type="ECO:0000256" key="3">
    <source>
        <dbReference type="ARBA" id="ARBA00006432"/>
    </source>
</evidence>
<evidence type="ECO:0000256" key="8">
    <source>
        <dbReference type="ARBA" id="ARBA00023002"/>
    </source>
</evidence>
<evidence type="ECO:0000256" key="9">
    <source>
        <dbReference type="ARBA" id="ARBA00023033"/>
    </source>
</evidence>
<comment type="similarity">
    <text evidence="3">Belongs to the ATP-dependent AMP-binding enzyme family.</text>
</comment>
<dbReference type="PANTHER" id="PTHR24096">
    <property type="entry name" value="LONG-CHAIN-FATTY-ACID--COA LIGASE"/>
    <property type="match status" value="1"/>
</dbReference>
<dbReference type="GO" id="GO:0008218">
    <property type="term" value="P:bioluminescence"/>
    <property type="evidence" value="ECO:0007669"/>
    <property type="project" value="UniProtKB-KW"/>
</dbReference>
<comment type="catalytic activity">
    <reaction evidence="13">
        <text>firefly D-luciferin + ATP + O2 = firefly oxyluciferin + hnu + AMP + CO2 + diphosphate</text>
        <dbReference type="Rhea" id="RHEA:10732"/>
        <dbReference type="ChEBI" id="CHEBI:15379"/>
        <dbReference type="ChEBI" id="CHEBI:16526"/>
        <dbReference type="ChEBI" id="CHEBI:16792"/>
        <dbReference type="ChEBI" id="CHEBI:30212"/>
        <dbReference type="ChEBI" id="CHEBI:30616"/>
        <dbReference type="ChEBI" id="CHEBI:33019"/>
        <dbReference type="ChEBI" id="CHEBI:58038"/>
        <dbReference type="ChEBI" id="CHEBI:456215"/>
        <dbReference type="EC" id="1.13.12.7"/>
    </reaction>
</comment>
<proteinExistence type="inferred from homology"/>
<keyword evidence="9" id="KW-0503">Monooxygenase</keyword>
<dbReference type="InterPro" id="IPR020845">
    <property type="entry name" value="AMP-binding_CS"/>
</dbReference>
<dbReference type="InterPro" id="IPR000873">
    <property type="entry name" value="AMP-dep_synth/lig_dom"/>
</dbReference>
<dbReference type="PANTHER" id="PTHR24096:SF423">
    <property type="entry name" value="GM05240P"/>
    <property type="match status" value="1"/>
</dbReference>
<evidence type="ECO:0000256" key="4">
    <source>
        <dbReference type="ARBA" id="ARBA00012532"/>
    </source>
</evidence>
<keyword evidence="8" id="KW-0560">Oxidoreductase</keyword>
<comment type="cofactor">
    <cofactor evidence="1">
        <name>Mg(2+)</name>
        <dbReference type="ChEBI" id="CHEBI:18420"/>
    </cofactor>
</comment>
<accession>A0A1Q3FFL2</accession>
<dbReference type="GO" id="GO:0005777">
    <property type="term" value="C:peroxisome"/>
    <property type="evidence" value="ECO:0007669"/>
    <property type="project" value="UniProtKB-SubCell"/>
</dbReference>
<dbReference type="Gene3D" id="2.30.38.10">
    <property type="entry name" value="Luciferase, Domain 3"/>
    <property type="match status" value="1"/>
</dbReference>